<keyword evidence="1" id="KW-0393">Immunoglobulin domain</keyword>
<dbReference type="InterPro" id="IPR015095">
    <property type="entry name" value="AlkB_hom8_N"/>
</dbReference>
<dbReference type="SMART" id="SM00409">
    <property type="entry name" value="IG"/>
    <property type="match status" value="3"/>
</dbReference>
<dbReference type="SMART" id="SM00408">
    <property type="entry name" value="IGc2"/>
    <property type="match status" value="3"/>
</dbReference>
<protein>
    <submittedName>
        <fullName evidence="4">Neogenin</fullName>
    </submittedName>
</protein>
<dbReference type="SUPFAM" id="SSF48726">
    <property type="entry name" value="Immunoglobulin"/>
    <property type="match status" value="3"/>
</dbReference>
<evidence type="ECO:0000313" key="3">
    <source>
        <dbReference type="Proteomes" id="UP001652741"/>
    </source>
</evidence>
<evidence type="ECO:0000313" key="4">
    <source>
        <dbReference type="RefSeq" id="XP_045560176.1"/>
    </source>
</evidence>
<gene>
    <name evidence="4" type="primary">LOC106580018</name>
</gene>
<feature type="domain" description="Ig-like" evidence="2">
    <location>
        <begin position="257"/>
        <end position="340"/>
    </location>
</feature>
<dbReference type="Pfam" id="PF07679">
    <property type="entry name" value="I-set"/>
    <property type="match status" value="1"/>
</dbReference>
<dbReference type="Pfam" id="PF09004">
    <property type="entry name" value="ALKBH8_N"/>
    <property type="match status" value="1"/>
</dbReference>
<evidence type="ECO:0000259" key="2">
    <source>
        <dbReference type="PROSITE" id="PS50835"/>
    </source>
</evidence>
<dbReference type="Gene3D" id="2.60.40.10">
    <property type="entry name" value="Immunoglobulins"/>
    <property type="match status" value="3"/>
</dbReference>
<sequence length="451" mass="50076">MEAELEAVFFSPQSQTVSEGQAVFLQCVSGNSSPPAHITWLKDNTLFTKGTQIQGQYGGGNQRKTLGTLHLSNVLIEDDGEYVCVTHNALVNSSLESKAATLTVQGRQPLSKAKELIVDFRKQGGGHASINIDEAVVERVSSFRFLGLHITEKITWTVNTTALVKNAQQHLYFLRRLSKLYRSIIESFLTGCITAWYGNCSVHSHKALQQVVKTAQYITEPCSPPYRTSKDLAHPSHGLFPLLLSGIRYQSIGSRVPTGLQITQGPDNLTIAMETEVSMCCAARGFPAPTVQWFKDSHLLVNSSGLSLQNKGQLLVFKNVSEEDEGSYHCEARNERETIRSQPAYLLPAVMEWSFVLQPTNQTVRMGDSVTLFCRPPYSRPPATVSWFKNNRLLTPKTHFTVGPNGDLIFHSAHDTDRGVYFCRASNVHLYRSVTSRTARLTVLGKTSHMT</sequence>
<reference evidence="4" key="1">
    <citation type="submission" date="2025-08" db="UniProtKB">
        <authorList>
            <consortium name="RefSeq"/>
        </authorList>
    </citation>
    <scope>IDENTIFICATION</scope>
</reference>
<evidence type="ECO:0000256" key="1">
    <source>
        <dbReference type="ARBA" id="ARBA00023319"/>
    </source>
</evidence>
<dbReference type="Proteomes" id="UP001652741">
    <property type="component" value="Chromosome ssa20"/>
</dbReference>
<dbReference type="RefSeq" id="XP_045560176.1">
    <property type="nucleotide sequence ID" value="XM_045704220.1"/>
</dbReference>
<dbReference type="InterPro" id="IPR003598">
    <property type="entry name" value="Ig_sub2"/>
</dbReference>
<feature type="domain" description="Ig-like" evidence="2">
    <location>
        <begin position="348"/>
        <end position="442"/>
    </location>
</feature>
<dbReference type="InterPro" id="IPR007110">
    <property type="entry name" value="Ig-like_dom"/>
</dbReference>
<proteinExistence type="predicted"/>
<dbReference type="Pfam" id="PF13927">
    <property type="entry name" value="Ig_3"/>
    <property type="match status" value="2"/>
</dbReference>
<organism evidence="3 4">
    <name type="scientific">Salmo salar</name>
    <name type="common">Atlantic salmon</name>
    <dbReference type="NCBI Taxonomy" id="8030"/>
    <lineage>
        <taxon>Eukaryota</taxon>
        <taxon>Metazoa</taxon>
        <taxon>Chordata</taxon>
        <taxon>Craniata</taxon>
        <taxon>Vertebrata</taxon>
        <taxon>Euteleostomi</taxon>
        <taxon>Actinopterygii</taxon>
        <taxon>Neopterygii</taxon>
        <taxon>Teleostei</taxon>
        <taxon>Protacanthopterygii</taxon>
        <taxon>Salmoniformes</taxon>
        <taxon>Salmonidae</taxon>
        <taxon>Salmoninae</taxon>
        <taxon>Salmo</taxon>
    </lineage>
</organism>
<name>A0ABM3DMY1_SALSA</name>
<dbReference type="CDD" id="cd00096">
    <property type="entry name" value="Ig"/>
    <property type="match status" value="1"/>
</dbReference>
<dbReference type="GeneID" id="106580018"/>
<dbReference type="PANTHER" id="PTHR10075:SF14">
    <property type="entry name" value="CELL ADHESION MOLECULE DSCAM2-RELATED"/>
    <property type="match status" value="1"/>
</dbReference>
<accession>A0ABM3DMY1</accession>
<feature type="domain" description="Ig-like" evidence="2">
    <location>
        <begin position="6"/>
        <end position="103"/>
    </location>
</feature>
<dbReference type="InterPro" id="IPR036179">
    <property type="entry name" value="Ig-like_dom_sf"/>
</dbReference>
<keyword evidence="3" id="KW-1185">Reference proteome</keyword>
<dbReference type="InterPro" id="IPR013098">
    <property type="entry name" value="Ig_I-set"/>
</dbReference>
<dbReference type="InterPro" id="IPR003599">
    <property type="entry name" value="Ig_sub"/>
</dbReference>
<dbReference type="InterPro" id="IPR013783">
    <property type="entry name" value="Ig-like_fold"/>
</dbReference>
<dbReference type="PROSITE" id="PS50835">
    <property type="entry name" value="IG_LIKE"/>
    <property type="match status" value="3"/>
</dbReference>
<dbReference type="PANTHER" id="PTHR10075">
    <property type="entry name" value="BASIGIN RELATED"/>
    <property type="match status" value="1"/>
</dbReference>